<keyword evidence="4" id="KW-1185">Reference proteome</keyword>
<evidence type="ECO:0000313" key="4">
    <source>
        <dbReference type="Proteomes" id="UP001232725"/>
    </source>
</evidence>
<dbReference type="Proteomes" id="UP001232725">
    <property type="component" value="Unassembled WGS sequence"/>
</dbReference>
<dbReference type="RefSeq" id="WP_305997691.1">
    <property type="nucleotide sequence ID" value="NZ_JAVALS010000020.1"/>
</dbReference>
<dbReference type="Pfam" id="PF14579">
    <property type="entry name" value="HHH_6"/>
    <property type="match status" value="1"/>
</dbReference>
<comment type="caution">
    <text evidence="3">The sequence shown here is derived from an EMBL/GenBank/DDBJ whole genome shotgun (WGS) entry which is preliminary data.</text>
</comment>
<accession>A0ABT9ISQ3</accession>
<dbReference type="Gene3D" id="3.20.20.140">
    <property type="entry name" value="Metal-dependent hydrolases"/>
    <property type="match status" value="1"/>
</dbReference>
<evidence type="ECO:0000313" key="3">
    <source>
        <dbReference type="EMBL" id="MDP5228645.1"/>
    </source>
</evidence>
<dbReference type="SUPFAM" id="SSF81585">
    <property type="entry name" value="PsbU/PolX domain-like"/>
    <property type="match status" value="1"/>
</dbReference>
<protein>
    <recommendedName>
        <fullName evidence="2">DNA polymerase helix-hairpin-helix motif domain-containing protein</fullName>
    </recommendedName>
</protein>
<feature type="region of interest" description="Disordered" evidence="1">
    <location>
        <begin position="328"/>
        <end position="367"/>
    </location>
</feature>
<reference evidence="3 4" key="1">
    <citation type="submission" date="2023-08" db="EMBL/GenBank/DDBJ databases">
        <title>Arthrobacter horti sp. nov., isolated from forest soil.</title>
        <authorList>
            <person name="Park M."/>
        </authorList>
    </citation>
    <scope>NUCLEOTIDE SEQUENCE [LARGE SCALE GENOMIC DNA]</scope>
    <source>
        <strain evidence="3 4">YJM1</strain>
    </source>
</reference>
<gene>
    <name evidence="3" type="ORF">Q9R02_15920</name>
</gene>
<organism evidence="3 4">
    <name type="scientific">Arthrobacter horti</name>
    <dbReference type="NCBI Taxonomy" id="3068273"/>
    <lineage>
        <taxon>Bacteria</taxon>
        <taxon>Bacillati</taxon>
        <taxon>Actinomycetota</taxon>
        <taxon>Actinomycetes</taxon>
        <taxon>Micrococcales</taxon>
        <taxon>Micrococcaceae</taxon>
        <taxon>Arthrobacter</taxon>
    </lineage>
</organism>
<dbReference type="PANTHER" id="PTHR32294">
    <property type="entry name" value="DNA POLYMERASE III SUBUNIT ALPHA"/>
    <property type="match status" value="1"/>
</dbReference>
<dbReference type="InterPro" id="IPR004805">
    <property type="entry name" value="DnaE2/DnaE/PolC"/>
</dbReference>
<proteinExistence type="predicted"/>
<dbReference type="PANTHER" id="PTHR32294:SF4">
    <property type="entry name" value="ERROR-PRONE DNA POLYMERASE"/>
    <property type="match status" value="1"/>
</dbReference>
<feature type="compositionally biased region" description="Low complexity" evidence="1">
    <location>
        <begin position="354"/>
        <end position="367"/>
    </location>
</feature>
<sequence length="609" mass="64085">MPEADAHPDHTPERAHAVVIRDGLHGAVQHLGACQERDLPALLGASLDVFDRAVDDDGTPHSQHHGRVTVLAHGGGTAGTGTRVEPGAGYRALCRLVSEANGRRRGPDGEAPVGVSRQRLAAHAVDPETGFPVLTVLLGLDSDVGAAMHGPRYLRPRTLFKEWVAAMPSGTVAVELLGPDTDAGSGVVVSHAARLLKLAREHQVPAILRLGPPASSPTDDGERASQRVVAAAGLRLSDLQQLGTDRDRLRERCRLDPVRDVELRGTAPDTEPAEMAGGLLAALREAGIRCAPRAEEEHVPAIDVDARLMRQAYRVLARQAGKGRVALFGQYPEQPGPGTGDPSPEGLLPGGLVDSGDGSAAPDAPPAIGSEPLGIVLADGLADRVPLQRGHLGLPMSQYSRAELDLLGLFTVEIRGSREQSVIAYAEHEIERLNPGTVLPTVLDAVWLEEHHPAALLAGRCEFGDLGQEARQAEADRLGIELLPAHVVHSAVESRAVESQAVESRAAESVTEEPAPVRLGLGTIPGLSGTDAKRIVAGRPYASVTELLERAGLSRTALQRLAEAGAVRGLAGGEGPELARTLQGMDFRTHAKRPEQVQGQLSLCLGAIP</sequence>
<evidence type="ECO:0000256" key="1">
    <source>
        <dbReference type="SAM" id="MobiDB-lite"/>
    </source>
</evidence>
<evidence type="ECO:0000259" key="2">
    <source>
        <dbReference type="Pfam" id="PF14579"/>
    </source>
</evidence>
<dbReference type="InterPro" id="IPR029460">
    <property type="entry name" value="DNAPol_HHH"/>
</dbReference>
<feature type="domain" description="DNA polymerase helix-hairpin-helix motif" evidence="2">
    <location>
        <begin position="479"/>
        <end position="570"/>
    </location>
</feature>
<dbReference type="EMBL" id="JAVALS010000020">
    <property type="protein sequence ID" value="MDP5228645.1"/>
    <property type="molecule type" value="Genomic_DNA"/>
</dbReference>
<name>A0ABT9ISQ3_9MICC</name>